<organism evidence="2">
    <name type="scientific">hydrothermal vent metagenome</name>
    <dbReference type="NCBI Taxonomy" id="652676"/>
    <lineage>
        <taxon>unclassified sequences</taxon>
        <taxon>metagenomes</taxon>
        <taxon>ecological metagenomes</taxon>
    </lineage>
</organism>
<dbReference type="CDD" id="cd02511">
    <property type="entry name" value="Beta4Glucosyltransferase"/>
    <property type="match status" value="1"/>
</dbReference>
<name>A0A3B1C037_9ZZZZ</name>
<dbReference type="Pfam" id="PF00535">
    <property type="entry name" value="Glycos_transf_2"/>
    <property type="match status" value="1"/>
</dbReference>
<accession>A0A3B1C037</accession>
<evidence type="ECO:0000313" key="2">
    <source>
        <dbReference type="EMBL" id="VAX10257.1"/>
    </source>
</evidence>
<protein>
    <recommendedName>
        <fullName evidence="1">Glycosyltransferase 2-like domain-containing protein</fullName>
    </recommendedName>
</protein>
<dbReference type="EMBL" id="UOFY01000047">
    <property type="protein sequence ID" value="VAX10257.1"/>
    <property type="molecule type" value="Genomic_DNA"/>
</dbReference>
<dbReference type="SUPFAM" id="SSF53448">
    <property type="entry name" value="Nucleotide-diphospho-sugar transferases"/>
    <property type="match status" value="1"/>
</dbReference>
<gene>
    <name evidence="2" type="ORF">MNBD_GAMMA25-36</name>
</gene>
<feature type="domain" description="Glycosyltransferase 2-like" evidence="1">
    <location>
        <begin position="14"/>
        <end position="124"/>
    </location>
</feature>
<dbReference type="PANTHER" id="PTHR43630:SF2">
    <property type="entry name" value="GLYCOSYLTRANSFERASE"/>
    <property type="match status" value="1"/>
</dbReference>
<sequence length="258" mass="29654">MPNTIRELPENSISVIVIAFNEEDALVDCLESVFWANEIIVVDSGSTDQTLEIARKYTDNVYIEADWQGFGIQKQRAQFYARGRWILSIDADERVTPELQQEILAAALADDAAYSMPILPHCFGRFIRHGGWYPAPKVRLYPRLRAGYGSQQVHEKLEYEGELEIRKLKGDLLHYTYRDIEHYLLKSAHYAAAWAAPREAKGRKVTLFQGAIHAFTCFLRMYVFRAGFLDGKQGFLLAVLSSHSTFVKYADLWVRQQR</sequence>
<dbReference type="Gene3D" id="3.90.550.10">
    <property type="entry name" value="Spore Coat Polysaccharide Biosynthesis Protein SpsA, Chain A"/>
    <property type="match status" value="1"/>
</dbReference>
<proteinExistence type="predicted"/>
<dbReference type="InterPro" id="IPR029044">
    <property type="entry name" value="Nucleotide-diphossugar_trans"/>
</dbReference>
<evidence type="ECO:0000259" key="1">
    <source>
        <dbReference type="Pfam" id="PF00535"/>
    </source>
</evidence>
<dbReference type="InterPro" id="IPR001173">
    <property type="entry name" value="Glyco_trans_2-like"/>
</dbReference>
<reference evidence="2" key="1">
    <citation type="submission" date="2018-06" db="EMBL/GenBank/DDBJ databases">
        <authorList>
            <person name="Zhirakovskaya E."/>
        </authorList>
    </citation>
    <scope>NUCLEOTIDE SEQUENCE</scope>
</reference>
<dbReference type="AlphaFoldDB" id="A0A3B1C037"/>
<dbReference type="PANTHER" id="PTHR43630">
    <property type="entry name" value="POLY-BETA-1,6-N-ACETYL-D-GLUCOSAMINE SYNTHASE"/>
    <property type="match status" value="1"/>
</dbReference>